<gene>
    <name evidence="7" type="primary">murI</name>
    <name evidence="8" type="ORF">SAMN02745910_01523</name>
</gene>
<keyword evidence="9" id="KW-1185">Reference proteome</keyword>
<feature type="binding site" evidence="7">
    <location>
        <begin position="39"/>
        <end position="40"/>
    </location>
    <ligand>
        <name>substrate</name>
    </ligand>
</feature>
<keyword evidence="5 7" id="KW-0413">Isomerase</keyword>
<dbReference type="RefSeq" id="WP_061805927.1">
    <property type="nucleotide sequence ID" value="NZ_FOXX01000003.1"/>
</dbReference>
<feature type="active site" description="Proton donor/acceptor" evidence="7">
    <location>
        <position position="182"/>
    </location>
</feature>
<organism evidence="8 9">
    <name type="scientific">Priestia endophytica DSM 13796</name>
    <dbReference type="NCBI Taxonomy" id="1121089"/>
    <lineage>
        <taxon>Bacteria</taxon>
        <taxon>Bacillati</taxon>
        <taxon>Bacillota</taxon>
        <taxon>Bacilli</taxon>
        <taxon>Bacillales</taxon>
        <taxon>Bacillaceae</taxon>
        <taxon>Priestia</taxon>
    </lineage>
</organism>
<comment type="pathway">
    <text evidence="7">Cell wall biogenesis; peptidoglycan biosynthesis.</text>
</comment>
<dbReference type="NCBIfam" id="TIGR00067">
    <property type="entry name" value="glut_race"/>
    <property type="match status" value="1"/>
</dbReference>
<comment type="similarity">
    <text evidence="7">Belongs to the aspartate/glutamate racemases family.</text>
</comment>
<name>A0A1I5YS06_9BACI</name>
<dbReference type="GeneID" id="93710230"/>
<dbReference type="Gene3D" id="3.40.50.1860">
    <property type="match status" value="2"/>
</dbReference>
<dbReference type="PANTHER" id="PTHR21198:SF3">
    <property type="entry name" value="GLUTAMATE RACEMASE"/>
    <property type="match status" value="1"/>
</dbReference>
<accession>A0A1I5YS06</accession>
<evidence type="ECO:0000313" key="9">
    <source>
        <dbReference type="Proteomes" id="UP000182762"/>
    </source>
</evidence>
<keyword evidence="3 7" id="KW-0133">Cell shape</keyword>
<dbReference type="InterPro" id="IPR004391">
    <property type="entry name" value="Glu_race"/>
</dbReference>
<evidence type="ECO:0000256" key="6">
    <source>
        <dbReference type="ARBA" id="ARBA00023316"/>
    </source>
</evidence>
<feature type="binding site" evidence="7">
    <location>
        <begin position="7"/>
        <end position="8"/>
    </location>
    <ligand>
        <name>substrate</name>
    </ligand>
</feature>
<dbReference type="PANTHER" id="PTHR21198">
    <property type="entry name" value="GLUTAMATE RACEMASE"/>
    <property type="match status" value="1"/>
</dbReference>
<comment type="caution">
    <text evidence="8">The sequence shown here is derived from an EMBL/GenBank/DDBJ whole genome shotgun (WGS) entry which is preliminary data.</text>
</comment>
<dbReference type="InterPro" id="IPR001920">
    <property type="entry name" value="Asp/Glu_race"/>
</dbReference>
<dbReference type="PROSITE" id="PS00923">
    <property type="entry name" value="ASP_GLU_RACEMASE_1"/>
    <property type="match status" value="1"/>
</dbReference>
<feature type="binding site" evidence="7">
    <location>
        <begin position="183"/>
        <end position="184"/>
    </location>
    <ligand>
        <name>substrate</name>
    </ligand>
</feature>
<sequence>MKIGFFDSGLGGISVLHEAVKHFPNESFLYYADTLHVPYGSKTKEEVKSYVLQAAEEIIKQDVKALVVACNTATSIAIETLRATYNIPIIGMEPAAKPALEISRSLNKRVLVFATSLTLKQAKYKHLLETIDNQSLIDSIPLQELVQYCEHLNFDQDTLKAYFQSKVQGLDLHQYGTVVLGCTHFPFYKGLLRDMFPPSVQFIDGSIGTVKRLEYVLKERNMLNTAGEQSVTFTSSSGAKEYEQKMKKAFHFLEEGKHEKVQKTDLV</sequence>
<dbReference type="EC" id="5.1.1.3" evidence="2 7"/>
<evidence type="ECO:0000256" key="7">
    <source>
        <dbReference type="HAMAP-Rule" id="MF_00258"/>
    </source>
</evidence>
<dbReference type="InterPro" id="IPR015942">
    <property type="entry name" value="Asp/Glu/hydantoin_racemase"/>
</dbReference>
<keyword evidence="4 7" id="KW-0573">Peptidoglycan synthesis</keyword>
<dbReference type="SUPFAM" id="SSF53681">
    <property type="entry name" value="Aspartate/glutamate racemase"/>
    <property type="match status" value="2"/>
</dbReference>
<evidence type="ECO:0000313" key="8">
    <source>
        <dbReference type="EMBL" id="SFQ47026.1"/>
    </source>
</evidence>
<evidence type="ECO:0000256" key="4">
    <source>
        <dbReference type="ARBA" id="ARBA00022984"/>
    </source>
</evidence>
<dbReference type="EMBL" id="FOXX01000003">
    <property type="protein sequence ID" value="SFQ47026.1"/>
    <property type="molecule type" value="Genomic_DNA"/>
</dbReference>
<dbReference type="Pfam" id="PF01177">
    <property type="entry name" value="Asp_Glu_race"/>
    <property type="match status" value="1"/>
</dbReference>
<evidence type="ECO:0000256" key="2">
    <source>
        <dbReference type="ARBA" id="ARBA00013090"/>
    </source>
</evidence>
<evidence type="ECO:0000256" key="5">
    <source>
        <dbReference type="ARBA" id="ARBA00023235"/>
    </source>
</evidence>
<dbReference type="HAMAP" id="MF_00258">
    <property type="entry name" value="Glu_racemase"/>
    <property type="match status" value="1"/>
</dbReference>
<proteinExistence type="inferred from homology"/>
<evidence type="ECO:0000256" key="3">
    <source>
        <dbReference type="ARBA" id="ARBA00022960"/>
    </source>
</evidence>
<comment type="catalytic activity">
    <reaction evidence="1 7">
        <text>L-glutamate = D-glutamate</text>
        <dbReference type="Rhea" id="RHEA:12813"/>
        <dbReference type="ChEBI" id="CHEBI:29985"/>
        <dbReference type="ChEBI" id="CHEBI:29986"/>
        <dbReference type="EC" id="5.1.1.3"/>
    </reaction>
</comment>
<reference evidence="8 9" key="1">
    <citation type="submission" date="2016-10" db="EMBL/GenBank/DDBJ databases">
        <authorList>
            <person name="Varghese N."/>
            <person name="Submissions S."/>
        </authorList>
    </citation>
    <scope>NUCLEOTIDE SEQUENCE [LARGE SCALE GENOMIC DNA]</scope>
    <source>
        <strain evidence="8 9">DSM 13796</strain>
    </source>
</reference>
<keyword evidence="6 7" id="KW-0961">Cell wall biogenesis/degradation</keyword>
<protein>
    <recommendedName>
        <fullName evidence="2 7">Glutamate racemase</fullName>
        <ecNumber evidence="2 7">5.1.1.3</ecNumber>
    </recommendedName>
</protein>
<feature type="active site" description="Proton donor/acceptor" evidence="7">
    <location>
        <position position="70"/>
    </location>
</feature>
<feature type="binding site" evidence="7">
    <location>
        <begin position="71"/>
        <end position="72"/>
    </location>
    <ligand>
        <name>substrate</name>
    </ligand>
</feature>
<dbReference type="Proteomes" id="UP000182762">
    <property type="component" value="Unassembled WGS sequence"/>
</dbReference>
<evidence type="ECO:0000256" key="1">
    <source>
        <dbReference type="ARBA" id="ARBA00001602"/>
    </source>
</evidence>
<comment type="function">
    <text evidence="7">Provides the (R)-glutamate required for cell wall biosynthesis.</text>
</comment>
<dbReference type="InterPro" id="IPR018187">
    <property type="entry name" value="Asp/Glu_racemase_AS_1"/>
</dbReference>